<evidence type="ECO:0000313" key="1">
    <source>
        <dbReference type="EMBL" id="MBP0463138.1"/>
    </source>
</evidence>
<proteinExistence type="predicted"/>
<dbReference type="EMBL" id="JAGIYZ010000002">
    <property type="protein sequence ID" value="MBP0463138.1"/>
    <property type="molecule type" value="Genomic_DNA"/>
</dbReference>
<comment type="caution">
    <text evidence="1">The sequence shown here is derived from an EMBL/GenBank/DDBJ whole genome shotgun (WGS) entry which is preliminary data.</text>
</comment>
<sequence>MTEPTPTPDPRDEALNMLALLCGQMMRAMRKSGVMGEGDVEAILAAMENAKPSPLVTHLLDQVRWAAEWKAKPPG</sequence>
<organism evidence="1 2">
    <name type="scientific">Roseomonas nitratireducens</name>
    <dbReference type="NCBI Taxonomy" id="2820810"/>
    <lineage>
        <taxon>Bacteria</taxon>
        <taxon>Pseudomonadati</taxon>
        <taxon>Pseudomonadota</taxon>
        <taxon>Alphaproteobacteria</taxon>
        <taxon>Acetobacterales</taxon>
        <taxon>Roseomonadaceae</taxon>
        <taxon>Roseomonas</taxon>
    </lineage>
</organism>
<keyword evidence="2" id="KW-1185">Reference proteome</keyword>
<protein>
    <submittedName>
        <fullName evidence="1">Uncharacterized protein</fullName>
    </submittedName>
</protein>
<evidence type="ECO:0000313" key="2">
    <source>
        <dbReference type="Proteomes" id="UP000680815"/>
    </source>
</evidence>
<dbReference type="RefSeq" id="WP_209350506.1">
    <property type="nucleotide sequence ID" value="NZ_JAGIYZ010000002.1"/>
</dbReference>
<accession>A0ABS4AQK2</accession>
<reference evidence="1 2" key="1">
    <citation type="submission" date="2021-03" db="EMBL/GenBank/DDBJ databases">
        <authorList>
            <person name="So Y."/>
        </authorList>
    </citation>
    <scope>NUCLEOTIDE SEQUENCE [LARGE SCALE GENOMIC DNA]</scope>
    <source>
        <strain evidence="1 2">PWR1</strain>
    </source>
</reference>
<dbReference type="Proteomes" id="UP000680815">
    <property type="component" value="Unassembled WGS sequence"/>
</dbReference>
<name>A0ABS4AQK2_9PROT</name>
<gene>
    <name evidence="1" type="ORF">J5Y09_04385</name>
</gene>